<reference evidence="2 3" key="1">
    <citation type="submission" date="2017-08" db="EMBL/GenBank/DDBJ databases">
        <title>Reclassification of Bisgaard taxon 37 and 44.</title>
        <authorList>
            <person name="Christensen H."/>
        </authorList>
    </citation>
    <scope>NUCLEOTIDE SEQUENCE [LARGE SCALE GENOMIC DNA]</scope>
    <source>
        <strain evidence="2 3">EEAB3T1</strain>
    </source>
</reference>
<keyword evidence="3" id="KW-1185">Reference proteome</keyword>
<dbReference type="AlphaFoldDB" id="A0A3A1YR51"/>
<evidence type="ECO:0000256" key="1">
    <source>
        <dbReference type="SAM" id="MobiDB-lite"/>
    </source>
</evidence>
<proteinExistence type="predicted"/>
<protein>
    <submittedName>
        <fullName evidence="2">Uncharacterized protein</fullName>
    </submittedName>
</protein>
<name>A0A3A1YR51_9GAMM</name>
<sequence>MTREKDLAHEELTTINSTKNLVPKVQETSLIKTKVAKPELGDVTLAPKVAKTRVAKMVGRGRATKLGMIPESKSKAKRVTASIRKLRQEARELQLGIKDCALPKRRSLSKSNTPEQASNAGLRRQKRKQRILELVANFLPKD</sequence>
<organism evidence="2 3">
    <name type="scientific">Psittacicella gerlachiana</name>
    <dbReference type="NCBI Taxonomy" id="2028574"/>
    <lineage>
        <taxon>Bacteria</taxon>
        <taxon>Pseudomonadati</taxon>
        <taxon>Pseudomonadota</taxon>
        <taxon>Gammaproteobacteria</taxon>
        <taxon>Pasteurellales</taxon>
        <taxon>Psittacicellaceae</taxon>
        <taxon>Psittacicella</taxon>
    </lineage>
</organism>
<dbReference type="Proteomes" id="UP000265964">
    <property type="component" value="Unassembled WGS sequence"/>
</dbReference>
<comment type="caution">
    <text evidence="2">The sequence shown here is derived from an EMBL/GenBank/DDBJ whole genome shotgun (WGS) entry which is preliminary data.</text>
</comment>
<evidence type="ECO:0000313" key="2">
    <source>
        <dbReference type="EMBL" id="RIY38894.1"/>
    </source>
</evidence>
<feature type="region of interest" description="Disordered" evidence="1">
    <location>
        <begin position="103"/>
        <end position="126"/>
    </location>
</feature>
<evidence type="ECO:0000313" key="3">
    <source>
        <dbReference type="Proteomes" id="UP000265964"/>
    </source>
</evidence>
<feature type="compositionally biased region" description="Polar residues" evidence="1">
    <location>
        <begin position="109"/>
        <end position="119"/>
    </location>
</feature>
<dbReference type="EMBL" id="NRJF01000002">
    <property type="protein sequence ID" value="RIY38894.1"/>
    <property type="molecule type" value="Genomic_DNA"/>
</dbReference>
<accession>A0A3A1YR51</accession>
<dbReference type="RefSeq" id="WP_119533951.1">
    <property type="nucleotide sequence ID" value="NZ_NRJF01000002.1"/>
</dbReference>
<dbReference type="OrthoDB" id="9919809at2"/>
<gene>
    <name evidence="2" type="ORF">CKF59_00095</name>
</gene>